<evidence type="ECO:0000259" key="4">
    <source>
        <dbReference type="PROSITE" id="PS51819"/>
    </source>
</evidence>
<name>A0ABY9PXX0_9FIRM</name>
<gene>
    <name evidence="5" type="ORF">TEMA_05320</name>
</gene>
<dbReference type="PROSITE" id="PS51819">
    <property type="entry name" value="VOC"/>
    <property type="match status" value="1"/>
</dbReference>
<dbReference type="EMBL" id="CP101637">
    <property type="protein sequence ID" value="WMT80219.1"/>
    <property type="molecule type" value="Genomic_DNA"/>
</dbReference>
<accession>A0ABY9PXX0</accession>
<evidence type="ECO:0000313" key="6">
    <source>
        <dbReference type="Proteomes" id="UP001235030"/>
    </source>
</evidence>
<dbReference type="Pfam" id="PF00903">
    <property type="entry name" value="Glyoxalase"/>
    <property type="match status" value="1"/>
</dbReference>
<dbReference type="InterPro" id="IPR004360">
    <property type="entry name" value="Glyas_Fos-R_dOase_dom"/>
</dbReference>
<dbReference type="Gene3D" id="3.10.180.10">
    <property type="entry name" value="2,3-Dihydroxybiphenyl 1,2-Dioxygenase, domain 1"/>
    <property type="match status" value="1"/>
</dbReference>
<dbReference type="SUPFAM" id="SSF54593">
    <property type="entry name" value="Glyoxalase/Bleomycin resistance protein/Dihydroxybiphenyl dioxygenase"/>
    <property type="match status" value="1"/>
</dbReference>
<keyword evidence="3" id="KW-0046">Antibiotic resistance</keyword>
<comment type="similarity">
    <text evidence="1">Belongs to the bleomycin resistance protein family.</text>
</comment>
<keyword evidence="6" id="KW-1185">Reference proteome</keyword>
<reference evidence="5 6" key="1">
    <citation type="submission" date="2022-07" db="EMBL/GenBank/DDBJ databases">
        <title>Genome sequence of Terrisporobacter mayombei DSM6539.</title>
        <authorList>
            <person name="Boeer T."/>
            <person name="Bengelsdorf F.R."/>
            <person name="Daniel R."/>
            <person name="Poehlein A."/>
        </authorList>
    </citation>
    <scope>NUCLEOTIDE SEQUENCE [LARGE SCALE GENOMIC DNA]</scope>
    <source>
        <strain evidence="5 6">DSM 6539</strain>
    </source>
</reference>
<dbReference type="InterPro" id="IPR029068">
    <property type="entry name" value="Glyas_Bleomycin-R_OHBP_Dase"/>
</dbReference>
<protein>
    <recommendedName>
        <fullName evidence="2">Bleomycin resistance protein</fullName>
    </recommendedName>
</protein>
<evidence type="ECO:0000256" key="2">
    <source>
        <dbReference type="ARBA" id="ARBA00021572"/>
    </source>
</evidence>
<proteinExistence type="inferred from homology"/>
<evidence type="ECO:0000313" key="5">
    <source>
        <dbReference type="EMBL" id="WMT80219.1"/>
    </source>
</evidence>
<dbReference type="CDD" id="cd08349">
    <property type="entry name" value="BLMA_like"/>
    <property type="match status" value="1"/>
</dbReference>
<evidence type="ECO:0000256" key="3">
    <source>
        <dbReference type="ARBA" id="ARBA00023251"/>
    </source>
</evidence>
<organism evidence="5 6">
    <name type="scientific">Terrisporobacter mayombei</name>
    <dbReference type="NCBI Taxonomy" id="1541"/>
    <lineage>
        <taxon>Bacteria</taxon>
        <taxon>Bacillati</taxon>
        <taxon>Bacillota</taxon>
        <taxon>Clostridia</taxon>
        <taxon>Peptostreptococcales</taxon>
        <taxon>Peptostreptococcaceae</taxon>
        <taxon>Terrisporobacter</taxon>
    </lineage>
</organism>
<feature type="domain" description="VOC" evidence="4">
    <location>
        <begin position="2"/>
        <end position="130"/>
    </location>
</feature>
<sequence>MKFNALIPELSVSDIQSTKQFYICILGFKLEYERIEDKFMFLSYGESQFMFEEIHSEGWNVDILEYPLGRGINFSIACNDVEILYNNIKNNKIEIYRDLKETIYMCDGEEEVQKEFLIQDPDGYLLRFTD</sequence>
<dbReference type="InterPro" id="IPR037523">
    <property type="entry name" value="VOC_core"/>
</dbReference>
<dbReference type="Proteomes" id="UP001235030">
    <property type="component" value="Chromosome"/>
</dbReference>
<evidence type="ECO:0000256" key="1">
    <source>
        <dbReference type="ARBA" id="ARBA00011051"/>
    </source>
</evidence>
<dbReference type="InterPro" id="IPR000335">
    <property type="entry name" value="Bleomycin-R"/>
</dbReference>
<dbReference type="RefSeq" id="WP_228104476.1">
    <property type="nucleotide sequence ID" value="NZ_CP101637.1"/>
</dbReference>